<dbReference type="eggNOG" id="ENOG5032U3T">
    <property type="taxonomic scope" value="Bacteria"/>
</dbReference>
<protein>
    <submittedName>
        <fullName evidence="1">Uncharacterized protein</fullName>
    </submittedName>
</protein>
<sequence>MAVSDVLKFMQETAVNEPLRSQLAALLGVGDGNISDQAALDQSEAAALQGDLAPAVVAFAASKGFNFSVKELSTAVDAFAQYQAGILSEQGFANVLGISTQEEQSIKSAVEIIYRGMRYQKIDGQLVRQGLPVVMKFMQKTAIDKGLQNQLATILGVGDGNISDQAALDQTEAAALKGDLAPAVVEFAAKRGYKFSVKELGTAIDTFARFQAGDISEQDFVTQLGISAQEESSIKSPIELIYRGMHYQRIDGQLVRQGLPVVMKFMQKTAVDKEFQQQLAALLGVGDGNISDQAALDQSEAAALGNLAPAVVAFASSKGFSFSAEELTSMLDIFAQYQSGQLSAQQFASLVGLSAQEQASVQKTIELVYRGTRYQKS</sequence>
<dbReference type="HOGENOM" id="CLU_733034_0_0_3"/>
<organism evidence="1">
    <name type="scientific">Cyanothece sp. (strain PCC 7425 / ATCC 29141)</name>
    <dbReference type="NCBI Taxonomy" id="395961"/>
    <lineage>
        <taxon>Bacteria</taxon>
        <taxon>Bacillati</taxon>
        <taxon>Cyanobacteriota</taxon>
        <taxon>Cyanophyceae</taxon>
        <taxon>Gomontiellales</taxon>
        <taxon>Cyanothecaceae</taxon>
        <taxon>Cyanothece</taxon>
    </lineage>
</organism>
<dbReference type="KEGG" id="cyn:Cyan7425_2794"/>
<accession>B8HKE9</accession>
<proteinExistence type="predicted"/>
<dbReference type="AlphaFoldDB" id="B8HKE9"/>
<reference evidence="1" key="1">
    <citation type="submission" date="2009-01" db="EMBL/GenBank/DDBJ databases">
        <title>Complete sequence of chromosome Cyanothece sp. PCC 7425.</title>
        <authorList>
            <consortium name="US DOE Joint Genome Institute"/>
            <person name="Lucas S."/>
            <person name="Copeland A."/>
            <person name="Lapidus A."/>
            <person name="Glavina del Rio T."/>
            <person name="Dalin E."/>
            <person name="Tice H."/>
            <person name="Bruce D."/>
            <person name="Goodwin L."/>
            <person name="Pitluck S."/>
            <person name="Sims D."/>
            <person name="Meineke L."/>
            <person name="Brettin T."/>
            <person name="Detter J.C."/>
            <person name="Han C."/>
            <person name="Larimer F."/>
            <person name="Land M."/>
            <person name="Hauser L."/>
            <person name="Kyrpides N."/>
            <person name="Ovchinnikova G."/>
            <person name="Liberton M."/>
            <person name="Stoeckel J."/>
            <person name="Banerjee A."/>
            <person name="Singh A."/>
            <person name="Page L."/>
            <person name="Sato H."/>
            <person name="Zhao L."/>
            <person name="Sherman L."/>
            <person name="Pakrasi H."/>
            <person name="Richardson P."/>
        </authorList>
    </citation>
    <scope>NUCLEOTIDE SEQUENCE</scope>
    <source>
        <strain evidence="1">PCC 7425</strain>
    </source>
</reference>
<dbReference type="OrthoDB" id="565054at2"/>
<gene>
    <name evidence="1" type="ordered locus">Cyan7425_2794</name>
</gene>
<name>B8HKE9_CYAP4</name>
<evidence type="ECO:0000313" key="1">
    <source>
        <dbReference type="EMBL" id="ACL45140.1"/>
    </source>
</evidence>
<dbReference type="STRING" id="395961.Cyan7425_2794"/>
<dbReference type="EMBL" id="CP001344">
    <property type="protein sequence ID" value="ACL45140.1"/>
    <property type="molecule type" value="Genomic_DNA"/>
</dbReference>